<sequence>MNAFDRAATDRFPVAVDAALRKTGWQPGRWDIRQAEIWADALRAHVSPAGHRHAVFPAAVEVWAEFGGLHIAGTGPGRHIAPTPVLLDPMCGLHLARTLSDLGRALETEICPLGEETPGPEGPGTGQAVLAIDTEGRVYSLDHTGDWYLGPTFDAALVTLVTGDRPPRLTPATA</sequence>
<dbReference type="Proteomes" id="UP000621266">
    <property type="component" value="Unassembled WGS sequence"/>
</dbReference>
<organism evidence="1 2">
    <name type="scientific">Streptomyces lycii</name>
    <dbReference type="NCBI Taxonomy" id="2654337"/>
    <lineage>
        <taxon>Bacteria</taxon>
        <taxon>Bacillati</taxon>
        <taxon>Actinomycetota</taxon>
        <taxon>Actinomycetes</taxon>
        <taxon>Kitasatosporales</taxon>
        <taxon>Streptomycetaceae</taxon>
        <taxon>Streptomyces</taxon>
    </lineage>
</organism>
<comment type="caution">
    <text evidence="1">The sequence shown here is derived from an EMBL/GenBank/DDBJ whole genome shotgun (WGS) entry which is preliminary data.</text>
</comment>
<dbReference type="RefSeq" id="WP_156207802.1">
    <property type="nucleotide sequence ID" value="NZ_WHPN01000420.1"/>
</dbReference>
<evidence type="ECO:0000313" key="2">
    <source>
        <dbReference type="Proteomes" id="UP000621266"/>
    </source>
</evidence>
<accession>A0ABQ7FCI7</accession>
<dbReference type="InterPro" id="IPR025850">
    <property type="entry name" value="SUKH-3"/>
</dbReference>
<proteinExistence type="predicted"/>
<reference evidence="1 2" key="1">
    <citation type="submission" date="2019-10" db="EMBL/GenBank/DDBJ databases">
        <title>Streptomyces tenebrisbrunneis sp.nov., an endogenous actinomycete isolated from of Lycium ruthenicum.</title>
        <authorList>
            <person name="Ma L."/>
        </authorList>
    </citation>
    <scope>NUCLEOTIDE SEQUENCE [LARGE SCALE GENOMIC DNA]</scope>
    <source>
        <strain evidence="1 2">TRM 66187</strain>
    </source>
</reference>
<evidence type="ECO:0000313" key="1">
    <source>
        <dbReference type="EMBL" id="KAF4405424.1"/>
    </source>
</evidence>
<dbReference type="EMBL" id="WHPN01000420">
    <property type="protein sequence ID" value="KAF4405424.1"/>
    <property type="molecule type" value="Genomic_DNA"/>
</dbReference>
<protein>
    <submittedName>
        <fullName evidence="1">SUKH-3 domain containing protein</fullName>
    </submittedName>
</protein>
<dbReference type="Pfam" id="PF14433">
    <property type="entry name" value="SUKH-3"/>
    <property type="match status" value="1"/>
</dbReference>
<name>A0ABQ7FCI7_9ACTN</name>
<gene>
    <name evidence="1" type="ORF">GCU69_30705</name>
</gene>
<keyword evidence="2" id="KW-1185">Reference proteome</keyword>